<sequence length="432" mass="48614">MHGSMMEGPNDALEESIGAVLKIVGSCLNLVALSLAEIAPFGISPVLLKTTLGYLTQLEDLHLLDITQTYQDVLIGVLPNLRSLLLSFTFDSLCNPKTARETSDPFPFTRGHTSILEKLTLRDASLILDSEPFPHVRVLDLSHVFVPDGIHTLVRLFPGIEELMTRSFYLSSVTGDQLLLLTDPVSIDVQEVVQSARGEYMTLPVHERSWPHLRRVTTRDASELYYLGVLCPNGVVQLVMSNARPRADVMVDVLENLRPKGISCRADFDHLWPAFHRSTSCLFQPFLHWLAASRGRDIVVRWPQELLKFWRIVTLAAILANHLDDASSSVSSLLVQFTAPTMTVYSHRQMENTREAYEEGEKYLRTVVERFHPLRQVSIDVVGRGVRAWELVVGDWQELSASQAREIWFEKAATAPTFELVPQGIDDRAVTF</sequence>
<keyword evidence="2" id="KW-1185">Reference proteome</keyword>
<dbReference type="Gene3D" id="3.80.10.10">
    <property type="entry name" value="Ribonuclease Inhibitor"/>
    <property type="match status" value="1"/>
</dbReference>
<evidence type="ECO:0000313" key="1">
    <source>
        <dbReference type="EMBL" id="TFK83166.1"/>
    </source>
</evidence>
<protein>
    <recommendedName>
        <fullName evidence="3">F-box domain-containing protein</fullName>
    </recommendedName>
</protein>
<evidence type="ECO:0008006" key="3">
    <source>
        <dbReference type="Google" id="ProtNLM"/>
    </source>
</evidence>
<dbReference type="EMBL" id="ML211416">
    <property type="protein sequence ID" value="TFK83166.1"/>
    <property type="molecule type" value="Genomic_DNA"/>
</dbReference>
<dbReference type="InterPro" id="IPR032675">
    <property type="entry name" value="LRR_dom_sf"/>
</dbReference>
<gene>
    <name evidence="1" type="ORF">K466DRAFT_603097</name>
</gene>
<dbReference type="AlphaFoldDB" id="A0A5C3P0G8"/>
<dbReference type="InParanoid" id="A0A5C3P0G8"/>
<proteinExistence type="predicted"/>
<reference evidence="1 2" key="1">
    <citation type="journal article" date="2019" name="Nat. Ecol. Evol.">
        <title>Megaphylogeny resolves global patterns of mushroom evolution.</title>
        <authorList>
            <person name="Varga T."/>
            <person name="Krizsan K."/>
            <person name="Foldi C."/>
            <person name="Dima B."/>
            <person name="Sanchez-Garcia M."/>
            <person name="Sanchez-Ramirez S."/>
            <person name="Szollosi G.J."/>
            <person name="Szarkandi J.G."/>
            <person name="Papp V."/>
            <person name="Albert L."/>
            <person name="Andreopoulos W."/>
            <person name="Angelini C."/>
            <person name="Antonin V."/>
            <person name="Barry K.W."/>
            <person name="Bougher N.L."/>
            <person name="Buchanan P."/>
            <person name="Buyck B."/>
            <person name="Bense V."/>
            <person name="Catcheside P."/>
            <person name="Chovatia M."/>
            <person name="Cooper J."/>
            <person name="Damon W."/>
            <person name="Desjardin D."/>
            <person name="Finy P."/>
            <person name="Geml J."/>
            <person name="Haridas S."/>
            <person name="Hughes K."/>
            <person name="Justo A."/>
            <person name="Karasinski D."/>
            <person name="Kautmanova I."/>
            <person name="Kiss B."/>
            <person name="Kocsube S."/>
            <person name="Kotiranta H."/>
            <person name="LaButti K.M."/>
            <person name="Lechner B.E."/>
            <person name="Liimatainen K."/>
            <person name="Lipzen A."/>
            <person name="Lukacs Z."/>
            <person name="Mihaltcheva S."/>
            <person name="Morgado L.N."/>
            <person name="Niskanen T."/>
            <person name="Noordeloos M.E."/>
            <person name="Ohm R.A."/>
            <person name="Ortiz-Santana B."/>
            <person name="Ovrebo C."/>
            <person name="Racz N."/>
            <person name="Riley R."/>
            <person name="Savchenko A."/>
            <person name="Shiryaev A."/>
            <person name="Soop K."/>
            <person name="Spirin V."/>
            <person name="Szebenyi C."/>
            <person name="Tomsovsky M."/>
            <person name="Tulloss R.E."/>
            <person name="Uehling J."/>
            <person name="Grigoriev I.V."/>
            <person name="Vagvolgyi C."/>
            <person name="Papp T."/>
            <person name="Martin F.M."/>
            <person name="Miettinen O."/>
            <person name="Hibbett D.S."/>
            <person name="Nagy L.G."/>
        </authorList>
    </citation>
    <scope>NUCLEOTIDE SEQUENCE [LARGE SCALE GENOMIC DNA]</scope>
    <source>
        <strain evidence="1 2">HHB13444</strain>
    </source>
</reference>
<name>A0A5C3P0G8_9APHY</name>
<evidence type="ECO:0000313" key="2">
    <source>
        <dbReference type="Proteomes" id="UP000308197"/>
    </source>
</evidence>
<accession>A0A5C3P0G8</accession>
<organism evidence="1 2">
    <name type="scientific">Polyporus arcularius HHB13444</name>
    <dbReference type="NCBI Taxonomy" id="1314778"/>
    <lineage>
        <taxon>Eukaryota</taxon>
        <taxon>Fungi</taxon>
        <taxon>Dikarya</taxon>
        <taxon>Basidiomycota</taxon>
        <taxon>Agaricomycotina</taxon>
        <taxon>Agaricomycetes</taxon>
        <taxon>Polyporales</taxon>
        <taxon>Polyporaceae</taxon>
        <taxon>Polyporus</taxon>
    </lineage>
</organism>
<dbReference type="SUPFAM" id="SSF52058">
    <property type="entry name" value="L domain-like"/>
    <property type="match status" value="1"/>
</dbReference>
<dbReference type="Proteomes" id="UP000308197">
    <property type="component" value="Unassembled WGS sequence"/>
</dbReference>